<reference evidence="1" key="1">
    <citation type="journal article" date="2020" name="Nature">
        <title>Giant virus diversity and host interactions through global metagenomics.</title>
        <authorList>
            <person name="Schulz F."/>
            <person name="Roux S."/>
            <person name="Paez-Espino D."/>
            <person name="Jungbluth S."/>
            <person name="Walsh D.A."/>
            <person name="Denef V.J."/>
            <person name="McMahon K.D."/>
            <person name="Konstantinidis K.T."/>
            <person name="Eloe-Fadrosh E.A."/>
            <person name="Kyrpides N.C."/>
            <person name="Woyke T."/>
        </authorList>
    </citation>
    <scope>NUCLEOTIDE SEQUENCE</scope>
    <source>
        <strain evidence="1">GVMAG-M-3300023184-62</strain>
    </source>
</reference>
<organism evidence="1">
    <name type="scientific">viral metagenome</name>
    <dbReference type="NCBI Taxonomy" id="1070528"/>
    <lineage>
        <taxon>unclassified sequences</taxon>
        <taxon>metagenomes</taxon>
        <taxon>organismal metagenomes</taxon>
    </lineage>
</organism>
<dbReference type="AlphaFoldDB" id="A0A6C0IC97"/>
<sequence length="139" mass="16365">MFANPVHSGSGSRPSKLSGFRITLVVKDLAVLSEDTYKEVKVYCEIHKIIFTGREYSSIVYSEDCDNIRHLPAFHIYKDDQWLTTVYNTKDINPKIQSEIALWEKKQEQIRLKREAWQRRFNLVSSFFGIKKKVNYTSR</sequence>
<evidence type="ECO:0008006" key="2">
    <source>
        <dbReference type="Google" id="ProtNLM"/>
    </source>
</evidence>
<proteinExistence type="predicted"/>
<protein>
    <recommendedName>
        <fullName evidence="2">Thioredoxin domain-containing protein</fullName>
    </recommendedName>
</protein>
<evidence type="ECO:0000313" key="1">
    <source>
        <dbReference type="EMBL" id="QHT90016.1"/>
    </source>
</evidence>
<dbReference type="EMBL" id="MN740152">
    <property type="protein sequence ID" value="QHT90016.1"/>
    <property type="molecule type" value="Genomic_DNA"/>
</dbReference>
<accession>A0A6C0IC97</accession>
<name>A0A6C0IC97_9ZZZZ</name>